<dbReference type="PROSITE" id="PS50111">
    <property type="entry name" value="CHEMOTAXIS_TRANSDUC_2"/>
    <property type="match status" value="1"/>
</dbReference>
<evidence type="ECO:0000313" key="10">
    <source>
        <dbReference type="Proteomes" id="UP001272242"/>
    </source>
</evidence>
<dbReference type="InterPro" id="IPR000014">
    <property type="entry name" value="PAS"/>
</dbReference>
<reference evidence="10" key="1">
    <citation type="journal article" date="2023" name="Mar. Drugs">
        <title>Gemmata algarum, a Novel Planctomycete Isolated from an Algal Mat, Displays Antimicrobial Activity.</title>
        <authorList>
            <person name="Kumar G."/>
            <person name="Kallscheuer N."/>
            <person name="Kashif M."/>
            <person name="Ahamad S."/>
            <person name="Jagadeeshwari U."/>
            <person name="Pannikurungottu S."/>
            <person name="Haufschild T."/>
            <person name="Kabuu M."/>
            <person name="Sasikala C."/>
            <person name="Jogler C."/>
            <person name="Ramana C."/>
        </authorList>
    </citation>
    <scope>NUCLEOTIDE SEQUENCE [LARGE SCALE GENOMIC DNA]</scope>
    <source>
        <strain evidence="10">JC673</strain>
    </source>
</reference>
<keyword evidence="5" id="KW-0472">Membrane</keyword>
<feature type="domain" description="HAMP" evidence="8">
    <location>
        <begin position="220"/>
        <end position="272"/>
    </location>
</feature>
<dbReference type="SUPFAM" id="SSF55785">
    <property type="entry name" value="PYP-like sensor domain (PAS domain)"/>
    <property type="match status" value="1"/>
</dbReference>
<dbReference type="Pfam" id="PF00672">
    <property type="entry name" value="HAMP"/>
    <property type="match status" value="2"/>
</dbReference>
<dbReference type="InterPro" id="IPR013655">
    <property type="entry name" value="PAS_fold_3"/>
</dbReference>
<dbReference type="CDD" id="cd11386">
    <property type="entry name" value="MCP_signal"/>
    <property type="match status" value="1"/>
</dbReference>
<sequence length="778" mass="83372">MWARIVLRFNNLGIGTRLIAGFLLLALVSAGVGFSGIRGMSEMNQALENANRNRLPSLQALTDLRTSLLTVQRCERSMLISTRSKDEVAQQRARETLRTFSPKAREALGRYEPMAKEEKDARIWADAQPLLERFWRDHAATMEALGAGDIEQAEKRCSASVPNTDTLNSRLRDLCDAQAETVAREEKTAQEQYRSARATMFWVIAAAVIGAVAIGQFFRRLIVRPLDATVAVLRTVAAGNLTQKSEAASGDEFGQMAVALNATVQGIRTALKQDRVSWDAVGAQLAQNADYAGQMHAVGKVQAIIEFNLDGTIVSANETFLSTLGYRLTEIQGRHHRLFVPPDYAASPEYREFWAKLNRGEYVASDFKRLAKGGKEVWIRASYNPILDATTGRPYKVVKFATDVTAAKVLEERVQADTAELRRKVGEIVRAVDALAAGDFTVTTPDLGDDDVGRMARALNQAVLSVRAALEGVRDVSEQVADASAQLSSASGELSSGAQQQASSLEETASALQEITATVKQSAENAQRAGQLASGSKEVAERGGLVVSGAVEAMGEINGSSKKIEEIITTIDEIAFQTNLLALNAAVEAARAGEQGRGFAVVASEVRNLAQRSATAAKEIKGLIGDSVQKVGTGTDLVNRSGGTLTEIVTSVNRVTDIVTEMAAASREQSAGIEQVNEAVAQMDAVTQRNASQTEEMSATALALTDQAGQLRDLVSRFKLGGSRPQAGAPRATKAAPVATPRRAVTKGLNKRPSRSGPASNGRNHELDSLGGNGFTEF</sequence>
<dbReference type="SUPFAM" id="SSF58104">
    <property type="entry name" value="Methyl-accepting chemotaxis protein (MCP) signaling domain"/>
    <property type="match status" value="1"/>
</dbReference>
<dbReference type="Pfam" id="PF12729">
    <property type="entry name" value="4HB_MCP_1"/>
    <property type="match status" value="1"/>
</dbReference>
<feature type="domain" description="HAMP" evidence="8">
    <location>
        <begin position="419"/>
        <end position="471"/>
    </location>
</feature>
<keyword evidence="1" id="KW-0488">Methylation</keyword>
<dbReference type="InterPro" id="IPR051310">
    <property type="entry name" value="MCP_chemotaxis"/>
</dbReference>
<dbReference type="Gene3D" id="3.30.450.20">
    <property type="entry name" value="PAS domain"/>
    <property type="match status" value="1"/>
</dbReference>
<dbReference type="Pfam" id="PF00015">
    <property type="entry name" value="MCPsignal"/>
    <property type="match status" value="1"/>
</dbReference>
<feature type="domain" description="Methyl-accepting transducer" evidence="6">
    <location>
        <begin position="476"/>
        <end position="705"/>
    </location>
</feature>
<dbReference type="InterPro" id="IPR024478">
    <property type="entry name" value="HlyB_4HB_MCP"/>
</dbReference>
<keyword evidence="5" id="KW-1133">Transmembrane helix</keyword>
<evidence type="ECO:0000256" key="5">
    <source>
        <dbReference type="SAM" id="Phobius"/>
    </source>
</evidence>
<dbReference type="RefSeq" id="WP_320688512.1">
    <property type="nucleotide sequence ID" value="NZ_JAXBLV010000209.1"/>
</dbReference>
<dbReference type="Pfam" id="PF08447">
    <property type="entry name" value="PAS_3"/>
    <property type="match status" value="1"/>
</dbReference>
<feature type="domain" description="PAS" evidence="7">
    <location>
        <begin position="304"/>
        <end position="343"/>
    </location>
</feature>
<dbReference type="PROSITE" id="PS50112">
    <property type="entry name" value="PAS"/>
    <property type="match status" value="1"/>
</dbReference>
<evidence type="ECO:0000256" key="4">
    <source>
        <dbReference type="SAM" id="MobiDB-lite"/>
    </source>
</evidence>
<dbReference type="SMART" id="SM00304">
    <property type="entry name" value="HAMP"/>
    <property type="match status" value="2"/>
</dbReference>
<dbReference type="CDD" id="cd00130">
    <property type="entry name" value="PAS"/>
    <property type="match status" value="1"/>
</dbReference>
<feature type="transmembrane region" description="Helical" evidence="5">
    <location>
        <begin position="200"/>
        <end position="218"/>
    </location>
</feature>
<evidence type="ECO:0000259" key="8">
    <source>
        <dbReference type="PROSITE" id="PS50885"/>
    </source>
</evidence>
<keyword evidence="10" id="KW-1185">Reference proteome</keyword>
<dbReference type="CDD" id="cd06225">
    <property type="entry name" value="HAMP"/>
    <property type="match status" value="2"/>
</dbReference>
<dbReference type="Gene3D" id="6.10.340.10">
    <property type="match status" value="1"/>
</dbReference>
<dbReference type="NCBIfam" id="TIGR00229">
    <property type="entry name" value="sensory_box"/>
    <property type="match status" value="1"/>
</dbReference>
<dbReference type="EMBL" id="JAXBLV010000209">
    <property type="protein sequence ID" value="MDY3562185.1"/>
    <property type="molecule type" value="Genomic_DNA"/>
</dbReference>
<organism evidence="9 10">
    <name type="scientific">Gemmata algarum</name>
    <dbReference type="NCBI Taxonomy" id="2975278"/>
    <lineage>
        <taxon>Bacteria</taxon>
        <taxon>Pseudomonadati</taxon>
        <taxon>Planctomycetota</taxon>
        <taxon>Planctomycetia</taxon>
        <taxon>Gemmatales</taxon>
        <taxon>Gemmataceae</taxon>
        <taxon>Gemmata</taxon>
    </lineage>
</organism>
<comment type="caution">
    <text evidence="9">The sequence shown here is derived from an EMBL/GenBank/DDBJ whole genome shotgun (WGS) entry which is preliminary data.</text>
</comment>
<gene>
    <name evidence="9" type="ORF">R5W23_003632</name>
</gene>
<dbReference type="SUPFAM" id="SSF158472">
    <property type="entry name" value="HAMP domain-like"/>
    <property type="match status" value="1"/>
</dbReference>
<dbReference type="InterPro" id="IPR004090">
    <property type="entry name" value="Chemotax_Me-accpt_rcpt"/>
</dbReference>
<feature type="transmembrane region" description="Helical" evidence="5">
    <location>
        <begin position="12"/>
        <end position="34"/>
    </location>
</feature>
<keyword evidence="3" id="KW-0807">Transducer</keyword>
<evidence type="ECO:0000259" key="6">
    <source>
        <dbReference type="PROSITE" id="PS50111"/>
    </source>
</evidence>
<evidence type="ECO:0000259" key="7">
    <source>
        <dbReference type="PROSITE" id="PS50112"/>
    </source>
</evidence>
<dbReference type="PANTHER" id="PTHR43531">
    <property type="entry name" value="PROTEIN ICFG"/>
    <property type="match status" value="1"/>
</dbReference>
<dbReference type="Gene3D" id="1.10.287.950">
    <property type="entry name" value="Methyl-accepting chemotaxis protein"/>
    <property type="match status" value="1"/>
</dbReference>
<dbReference type="InterPro" id="IPR035965">
    <property type="entry name" value="PAS-like_dom_sf"/>
</dbReference>
<dbReference type="InterPro" id="IPR004089">
    <property type="entry name" value="MCPsignal_dom"/>
</dbReference>
<dbReference type="Proteomes" id="UP001272242">
    <property type="component" value="Unassembled WGS sequence"/>
</dbReference>
<dbReference type="PANTHER" id="PTHR43531:SF14">
    <property type="entry name" value="METHYL-ACCEPTING CHEMOTAXIS PROTEIN I-RELATED"/>
    <property type="match status" value="1"/>
</dbReference>
<feature type="region of interest" description="Disordered" evidence="4">
    <location>
        <begin position="721"/>
        <end position="778"/>
    </location>
</feature>
<dbReference type="PROSITE" id="PS50885">
    <property type="entry name" value="HAMP"/>
    <property type="match status" value="2"/>
</dbReference>
<evidence type="ECO:0000256" key="3">
    <source>
        <dbReference type="PROSITE-ProRule" id="PRU00284"/>
    </source>
</evidence>
<dbReference type="InterPro" id="IPR003660">
    <property type="entry name" value="HAMP_dom"/>
</dbReference>
<name>A0ABU5F616_9BACT</name>
<proteinExistence type="inferred from homology"/>
<evidence type="ECO:0000256" key="2">
    <source>
        <dbReference type="ARBA" id="ARBA00029447"/>
    </source>
</evidence>
<protein>
    <submittedName>
        <fullName evidence="9">Methyl-accepting chemotaxis protein</fullName>
    </submittedName>
</protein>
<evidence type="ECO:0000256" key="1">
    <source>
        <dbReference type="ARBA" id="ARBA00022481"/>
    </source>
</evidence>
<keyword evidence="5" id="KW-0812">Transmembrane</keyword>
<dbReference type="SMART" id="SM00283">
    <property type="entry name" value="MA"/>
    <property type="match status" value="1"/>
</dbReference>
<comment type="similarity">
    <text evidence="2">Belongs to the methyl-accepting chemotaxis (MCP) protein family.</text>
</comment>
<dbReference type="PRINTS" id="PR00260">
    <property type="entry name" value="CHEMTRNSDUCR"/>
</dbReference>
<evidence type="ECO:0000313" key="9">
    <source>
        <dbReference type="EMBL" id="MDY3562185.1"/>
    </source>
</evidence>
<accession>A0ABU5F616</accession>